<feature type="region of interest" description="Disordered" evidence="1">
    <location>
        <begin position="61"/>
        <end position="89"/>
    </location>
</feature>
<accession>A0A9N8DK65</accession>
<keyword evidence="3" id="KW-1185">Reference proteome</keyword>
<gene>
    <name evidence="2" type="ORF">SEMRO_203_G085660.1</name>
</gene>
<dbReference type="Proteomes" id="UP001153069">
    <property type="component" value="Unassembled WGS sequence"/>
</dbReference>
<dbReference type="OrthoDB" id="43752at2759"/>
<organism evidence="2 3">
    <name type="scientific">Seminavis robusta</name>
    <dbReference type="NCBI Taxonomy" id="568900"/>
    <lineage>
        <taxon>Eukaryota</taxon>
        <taxon>Sar</taxon>
        <taxon>Stramenopiles</taxon>
        <taxon>Ochrophyta</taxon>
        <taxon>Bacillariophyta</taxon>
        <taxon>Bacillariophyceae</taxon>
        <taxon>Bacillariophycidae</taxon>
        <taxon>Naviculales</taxon>
        <taxon>Naviculaceae</taxon>
        <taxon>Seminavis</taxon>
    </lineage>
</organism>
<comment type="caution">
    <text evidence="2">The sequence shown here is derived from an EMBL/GenBank/DDBJ whole genome shotgun (WGS) entry which is preliminary data.</text>
</comment>
<dbReference type="EMBL" id="CAICTM010000202">
    <property type="protein sequence ID" value="CAB9504632.1"/>
    <property type="molecule type" value="Genomic_DNA"/>
</dbReference>
<evidence type="ECO:0000256" key="1">
    <source>
        <dbReference type="SAM" id="MobiDB-lite"/>
    </source>
</evidence>
<sequence>MKPLTSLSLTVLDRTASRGLGKALPTGSRALSTFLGTNYSNGLQHRHRSLQTNAAKTVHFHSTSNPWSSPFDTSSKESATTTAVKKSKRRKFVPPKAAVKLTDKARKFFKLLLENPPRPDIVGVMLNYDQASSGQPRMVFSFDFVSQDQIAEDDEGVSLELLDDGTPKPPKDSMDDGLPKLYINHNGFMKALGCTVDIDIEQMKPILYDPSGNEVNPNV</sequence>
<proteinExistence type="predicted"/>
<dbReference type="AlphaFoldDB" id="A0A9N8DK65"/>
<feature type="compositionally biased region" description="Polar residues" evidence="1">
    <location>
        <begin position="61"/>
        <end position="84"/>
    </location>
</feature>
<protein>
    <submittedName>
        <fullName evidence="2">Uncharacterized protein</fullName>
    </submittedName>
</protein>
<evidence type="ECO:0000313" key="3">
    <source>
        <dbReference type="Proteomes" id="UP001153069"/>
    </source>
</evidence>
<name>A0A9N8DK65_9STRA</name>
<evidence type="ECO:0000313" key="2">
    <source>
        <dbReference type="EMBL" id="CAB9504632.1"/>
    </source>
</evidence>
<reference evidence="2" key="1">
    <citation type="submission" date="2020-06" db="EMBL/GenBank/DDBJ databases">
        <authorList>
            <consortium name="Plant Systems Biology data submission"/>
        </authorList>
    </citation>
    <scope>NUCLEOTIDE SEQUENCE</scope>
    <source>
        <strain evidence="2">D6</strain>
    </source>
</reference>